<dbReference type="EMBL" id="WERX01000003">
    <property type="protein sequence ID" value="MDV7693599.1"/>
    <property type="molecule type" value="Genomic_DNA"/>
</dbReference>
<evidence type="ECO:0000313" key="5">
    <source>
        <dbReference type="Proteomes" id="UP001275867"/>
    </source>
</evidence>
<keyword evidence="4" id="KW-1185">Reference proteome</keyword>
<evidence type="ECO:0000313" key="2">
    <source>
        <dbReference type="EMBL" id="MDV7693599.1"/>
    </source>
</evidence>
<organism evidence="2 5">
    <name type="scientific">Pediococcus parvulus</name>
    <dbReference type="NCBI Taxonomy" id="54062"/>
    <lineage>
        <taxon>Bacteria</taxon>
        <taxon>Bacillati</taxon>
        <taxon>Bacillota</taxon>
        <taxon>Bacilli</taxon>
        <taxon>Lactobacillales</taxon>
        <taxon>Lactobacillaceae</taxon>
        <taxon>Pediococcus</taxon>
    </lineage>
</organism>
<evidence type="ECO:0000259" key="1">
    <source>
        <dbReference type="PROSITE" id="PS50943"/>
    </source>
</evidence>
<dbReference type="GO" id="GO:0003677">
    <property type="term" value="F:DNA binding"/>
    <property type="evidence" value="ECO:0007669"/>
    <property type="project" value="InterPro"/>
</dbReference>
<dbReference type="RefSeq" id="WP_068807168.1">
    <property type="nucleotide sequence ID" value="NZ_LXND01000060.1"/>
</dbReference>
<evidence type="ECO:0000313" key="3">
    <source>
        <dbReference type="EMBL" id="OAD63718.1"/>
    </source>
</evidence>
<dbReference type="InterPro" id="IPR001387">
    <property type="entry name" value="Cro/C1-type_HTH"/>
</dbReference>
<dbReference type="Gene3D" id="1.10.260.40">
    <property type="entry name" value="lambda repressor-like DNA-binding domains"/>
    <property type="match status" value="1"/>
</dbReference>
<accession>A0AAP5T9J2</accession>
<dbReference type="EMBL" id="LXND01000060">
    <property type="protein sequence ID" value="OAD63718.1"/>
    <property type="molecule type" value="Genomic_DNA"/>
</dbReference>
<reference evidence="2" key="2">
    <citation type="submission" date="2019-10" db="EMBL/GenBank/DDBJ databases">
        <title>Malate fermentation in French cider.</title>
        <authorList>
            <person name="Cousin F.J."/>
            <person name="Medina Fernandez S."/>
            <person name="Misery B."/>
            <person name="Laplace J.-M."/>
            <person name="Cretenet M."/>
        </authorList>
    </citation>
    <scope>NUCLEOTIDE SEQUENCE</scope>
    <source>
        <strain evidence="2">UCMA15901</strain>
    </source>
</reference>
<protein>
    <submittedName>
        <fullName evidence="2">Helix-turn-helix domain-containing protein</fullName>
    </submittedName>
</protein>
<proteinExistence type="predicted"/>
<dbReference type="PROSITE" id="PS50943">
    <property type="entry name" value="HTH_CROC1"/>
    <property type="match status" value="1"/>
</dbReference>
<evidence type="ECO:0000313" key="4">
    <source>
        <dbReference type="Proteomes" id="UP000077280"/>
    </source>
</evidence>
<gene>
    <name evidence="3" type="ORF">A7K95_08460</name>
    <name evidence="2" type="ORF">GA842_01635</name>
</gene>
<sequence>MKSNIKKLITKINMTVTELSDKTGIGRTTLSKLVNSNELPASTKVGTLLAISSALGVGVSALFEGERNKYSVFRKVPFSKNNVDQKGYLGGYWVVSKNESKKNLSLIRITSEMGGTDTSDPLPYLWMISQLSDFLSKPEFNFFADNENIIKLSKVADVIKKAKSFQELFDIFNLKKAVKGVTKLSDNFTKESLAGYELVEKVFKIIRPTTDVHLWTMLQSFFVSAVVNEEEMVFNDVLKSKEPFIGEVRINITAILPQEVSMLAMLNKDINTETALTKLINNNCLLEPDIDDFSEKQCAFFVKDISTDLKKAFSVKNANVYFYSTPRIVPKRRLLGICTIDGGTIENGFFGQQDDFSELLLQIKK</sequence>
<dbReference type="SMART" id="SM00530">
    <property type="entry name" value="HTH_XRE"/>
    <property type="match status" value="1"/>
</dbReference>
<comment type="caution">
    <text evidence="2">The sequence shown here is derived from an EMBL/GenBank/DDBJ whole genome shotgun (WGS) entry which is preliminary data.</text>
</comment>
<dbReference type="Proteomes" id="UP001275867">
    <property type="component" value="Unassembled WGS sequence"/>
</dbReference>
<dbReference type="Proteomes" id="UP000077280">
    <property type="component" value="Unassembled WGS sequence"/>
</dbReference>
<dbReference type="SUPFAM" id="SSF47413">
    <property type="entry name" value="lambda repressor-like DNA-binding domains"/>
    <property type="match status" value="1"/>
</dbReference>
<dbReference type="AlphaFoldDB" id="A0AAP5T9J2"/>
<dbReference type="CDD" id="cd00093">
    <property type="entry name" value="HTH_XRE"/>
    <property type="match status" value="1"/>
</dbReference>
<reference evidence="3 4" key="1">
    <citation type="submission" date="2016-05" db="EMBL/GenBank/DDBJ databases">
        <title>Draft genome sequence of Pediococcus parvulus 2.6, a probiotic beta-glucan producer strain.</title>
        <authorList>
            <person name="Mohedano M.L."/>
            <person name="Perez-Ramos A."/>
            <person name="Duenas M.T."/>
            <person name="Lamontanara A."/>
            <person name="Orru L."/>
            <person name="Spano G."/>
            <person name="Capozzi V."/>
            <person name="Lopez P."/>
        </authorList>
    </citation>
    <scope>NUCLEOTIDE SEQUENCE [LARGE SCALE GENOMIC DNA]</scope>
    <source>
        <strain evidence="3 4">2.6</strain>
    </source>
</reference>
<feature type="domain" description="HTH cro/C1-type" evidence="1">
    <location>
        <begin position="5"/>
        <end position="62"/>
    </location>
</feature>
<name>A0AAP5T9J2_9LACO</name>
<dbReference type="Pfam" id="PF13443">
    <property type="entry name" value="HTH_26"/>
    <property type="match status" value="1"/>
</dbReference>
<dbReference type="InterPro" id="IPR010982">
    <property type="entry name" value="Lambda_DNA-bd_dom_sf"/>
</dbReference>